<evidence type="ECO:0000313" key="15">
    <source>
        <dbReference type="RefSeq" id="XP_019613678.1"/>
    </source>
</evidence>
<keyword evidence="9" id="KW-0496">Mitochondrion</keyword>
<evidence type="ECO:0000259" key="13">
    <source>
        <dbReference type="PROSITE" id="PS51733"/>
    </source>
</evidence>
<evidence type="ECO:0000256" key="2">
    <source>
        <dbReference type="ARBA" id="ARBA00004821"/>
    </source>
</evidence>
<evidence type="ECO:0000256" key="4">
    <source>
        <dbReference type="ARBA" id="ARBA00012334"/>
    </source>
</evidence>
<evidence type="ECO:0000256" key="9">
    <source>
        <dbReference type="PIRNR" id="PIRNR016262"/>
    </source>
</evidence>
<comment type="pathway">
    <text evidence="2 9">Protein modification; protein lipoylation via endogenous pathway; protein N(6)-(lipoyl)lysine from octanoyl-[acyl-carrier-protein]: step 1/2.</text>
</comment>
<comment type="similarity">
    <text evidence="3 9">Belongs to the LipB family.</text>
</comment>
<evidence type="ECO:0000313" key="14">
    <source>
        <dbReference type="Proteomes" id="UP000515135"/>
    </source>
</evidence>
<keyword evidence="5 9" id="KW-0808">Transferase</keyword>
<sequence>MNRVLYVRNLGRISFSEGLRVQEQLQRQHLDELAGKTKDPARDTLLLCEHYPVYTTGYRTAQYPAAEEDRLRKFGAEFHRTNRGGLITYHGPGQLVVYPVLNLAHFRKSMKWYICQLEKSVIRTCQSFGIQAQTSPDTGVWVGDRKICAVGVHGSRFVTTHGLALNCNPDMTWFRHIVPCGIVGKGVTSLSMELGQNVRIQDAVPTMVTSFAEQFDCSEVRDWDQNVPVETQSEGSKMHYWILTKEGTFHLYMYY</sequence>
<protein>
    <recommendedName>
        <fullName evidence="8 9">Octanoyl-[acyl-carrier-protein]:protein N-octanoyltransferase LIPT2, mitochondrial</fullName>
        <ecNumber evidence="4 9">2.3.1.181</ecNumber>
    </recommendedName>
</protein>
<evidence type="ECO:0000256" key="1">
    <source>
        <dbReference type="ARBA" id="ARBA00004173"/>
    </source>
</evidence>
<dbReference type="Pfam" id="PF21948">
    <property type="entry name" value="LplA-B_cat"/>
    <property type="match status" value="1"/>
</dbReference>
<dbReference type="InterPro" id="IPR020605">
    <property type="entry name" value="Octanoyltransferase_CS"/>
</dbReference>
<dbReference type="HAMAP" id="MF_00013">
    <property type="entry name" value="LipB"/>
    <property type="match status" value="1"/>
</dbReference>
<feature type="domain" description="BPL/LPL catalytic" evidence="13">
    <location>
        <begin position="39"/>
        <end position="219"/>
    </location>
</feature>
<dbReference type="CDD" id="cd16444">
    <property type="entry name" value="LipB"/>
    <property type="match status" value="1"/>
</dbReference>
<comment type="catalytic activity">
    <reaction evidence="7">
        <text>octanoyl-[ACP] + L-lysyl-[protein] = N(6)-octanoyl-L-lysyl-[protein] + holo-[ACP] + H(+)</text>
        <dbReference type="Rhea" id="RHEA:17665"/>
        <dbReference type="Rhea" id="RHEA-COMP:9636"/>
        <dbReference type="Rhea" id="RHEA-COMP:9685"/>
        <dbReference type="Rhea" id="RHEA-COMP:9752"/>
        <dbReference type="Rhea" id="RHEA-COMP:9928"/>
        <dbReference type="ChEBI" id="CHEBI:15378"/>
        <dbReference type="ChEBI" id="CHEBI:29969"/>
        <dbReference type="ChEBI" id="CHEBI:64479"/>
        <dbReference type="ChEBI" id="CHEBI:78463"/>
        <dbReference type="ChEBI" id="CHEBI:78809"/>
        <dbReference type="EC" id="2.3.1.181"/>
    </reaction>
    <physiologicalReaction direction="left-to-right" evidence="7">
        <dbReference type="Rhea" id="RHEA:17666"/>
    </physiologicalReaction>
</comment>
<dbReference type="Proteomes" id="UP000515135">
    <property type="component" value="Unplaced"/>
</dbReference>
<evidence type="ECO:0000256" key="8">
    <source>
        <dbReference type="ARBA" id="ARBA00071279"/>
    </source>
</evidence>
<dbReference type="RefSeq" id="XP_019613678.1">
    <property type="nucleotide sequence ID" value="XM_019758119.1"/>
</dbReference>
<dbReference type="GeneID" id="109461729"/>
<dbReference type="KEGG" id="bbel:109461729"/>
<dbReference type="PROSITE" id="PS01313">
    <property type="entry name" value="LIPB"/>
    <property type="match status" value="1"/>
</dbReference>
<dbReference type="PIRSF" id="PIRSF016262">
    <property type="entry name" value="LPLase"/>
    <property type="match status" value="1"/>
</dbReference>
<feature type="site" description="Lowers pKa of active site Cys" evidence="12">
    <location>
        <position position="146"/>
    </location>
</feature>
<organism evidence="14 15">
    <name type="scientific">Branchiostoma belcheri</name>
    <name type="common">Amphioxus</name>
    <dbReference type="NCBI Taxonomy" id="7741"/>
    <lineage>
        <taxon>Eukaryota</taxon>
        <taxon>Metazoa</taxon>
        <taxon>Chordata</taxon>
        <taxon>Cephalochordata</taxon>
        <taxon>Leptocardii</taxon>
        <taxon>Amphioxiformes</taxon>
        <taxon>Branchiostomatidae</taxon>
        <taxon>Branchiostoma</taxon>
    </lineage>
</organism>
<accession>A0A6P4XNP7</accession>
<evidence type="ECO:0000256" key="12">
    <source>
        <dbReference type="PIRSR" id="PIRSR016262-3"/>
    </source>
</evidence>
<evidence type="ECO:0000256" key="10">
    <source>
        <dbReference type="PIRSR" id="PIRSR016262-1"/>
    </source>
</evidence>
<proteinExistence type="inferred from homology"/>
<feature type="binding site" evidence="11">
    <location>
        <begin position="83"/>
        <end position="90"/>
    </location>
    <ligand>
        <name>substrate</name>
    </ligand>
</feature>
<dbReference type="UniPathway" id="UPA00538">
    <property type="reaction ID" value="UER00592"/>
</dbReference>
<comment type="subcellular location">
    <subcellularLocation>
        <location evidence="1 9">Mitochondrion</location>
    </subcellularLocation>
</comment>
<feature type="active site" description="Acyl-thioester intermediate" evidence="10">
    <location>
        <position position="180"/>
    </location>
</feature>
<dbReference type="InterPro" id="IPR045864">
    <property type="entry name" value="aa-tRNA-synth_II/BPL/LPL"/>
</dbReference>
<keyword evidence="14" id="KW-1185">Reference proteome</keyword>
<feature type="binding site" evidence="11">
    <location>
        <begin position="149"/>
        <end position="151"/>
    </location>
    <ligand>
        <name>substrate</name>
    </ligand>
</feature>
<dbReference type="EC" id="2.3.1.181" evidence="4 9"/>
<dbReference type="SUPFAM" id="SSF55681">
    <property type="entry name" value="Class II aaRS and biotin synthetases"/>
    <property type="match status" value="1"/>
</dbReference>
<dbReference type="PROSITE" id="PS51733">
    <property type="entry name" value="BPL_LPL_CATALYTIC"/>
    <property type="match status" value="1"/>
</dbReference>
<dbReference type="InterPro" id="IPR004143">
    <property type="entry name" value="BPL_LPL_catalytic"/>
</dbReference>
<comment type="function">
    <text evidence="9">Catalyzes the transfer of endogenously produced octanoic acid from octanoyl-acyl-carrier-protein onto the lipoyl domains of lipoate-dependent enzymes. Lipoyl-ACP can also act as a substrate although octanoyl-ACP is likely to be the physiological substrate.</text>
</comment>
<gene>
    <name evidence="15" type="primary">LOC109461729</name>
</gene>
<dbReference type="GO" id="GO:0033819">
    <property type="term" value="F:lipoyl(octanoyl) transferase activity"/>
    <property type="evidence" value="ECO:0007669"/>
    <property type="project" value="UniProtKB-EC"/>
</dbReference>
<dbReference type="InterPro" id="IPR000544">
    <property type="entry name" value="Octanoyltransferase"/>
</dbReference>
<evidence type="ECO:0000256" key="7">
    <source>
        <dbReference type="ARBA" id="ARBA00052863"/>
    </source>
</evidence>
<dbReference type="OrthoDB" id="19908at2759"/>
<reference evidence="15" key="1">
    <citation type="submission" date="2025-08" db="UniProtKB">
        <authorList>
            <consortium name="RefSeq"/>
        </authorList>
    </citation>
    <scope>IDENTIFICATION</scope>
    <source>
        <tissue evidence="15">Gonad</tissue>
    </source>
</reference>
<dbReference type="GO" id="GO:0005739">
    <property type="term" value="C:mitochondrion"/>
    <property type="evidence" value="ECO:0007669"/>
    <property type="project" value="UniProtKB-SubCell"/>
</dbReference>
<dbReference type="AlphaFoldDB" id="A0A6P4XNP7"/>
<evidence type="ECO:0000256" key="11">
    <source>
        <dbReference type="PIRSR" id="PIRSR016262-2"/>
    </source>
</evidence>
<evidence type="ECO:0000256" key="5">
    <source>
        <dbReference type="ARBA" id="ARBA00022679"/>
    </source>
</evidence>
<feature type="binding site" evidence="11">
    <location>
        <begin position="162"/>
        <end position="164"/>
    </location>
    <ligand>
        <name>substrate</name>
    </ligand>
</feature>
<evidence type="ECO:0000256" key="6">
    <source>
        <dbReference type="ARBA" id="ARBA00023315"/>
    </source>
</evidence>
<dbReference type="PANTHER" id="PTHR10993:SF7">
    <property type="entry name" value="LIPOYLTRANSFERASE 2, MITOCHONDRIAL-RELATED"/>
    <property type="match status" value="1"/>
</dbReference>
<dbReference type="NCBIfam" id="NF010925">
    <property type="entry name" value="PRK14345.1"/>
    <property type="match status" value="1"/>
</dbReference>
<dbReference type="FunFam" id="3.30.930.10:FF:000035">
    <property type="entry name" value="Putative lipoyltransferase 2, mitochondrial"/>
    <property type="match status" value="1"/>
</dbReference>
<name>A0A6P4XNP7_BRABE</name>
<dbReference type="Gene3D" id="3.30.930.10">
    <property type="entry name" value="Bira Bifunctional Protein, Domain 2"/>
    <property type="match status" value="1"/>
</dbReference>
<dbReference type="GO" id="GO:0009249">
    <property type="term" value="P:protein lipoylation"/>
    <property type="evidence" value="ECO:0007669"/>
    <property type="project" value="InterPro"/>
</dbReference>
<keyword evidence="6 9" id="KW-0012">Acyltransferase</keyword>
<dbReference type="PANTHER" id="PTHR10993">
    <property type="entry name" value="OCTANOYLTRANSFERASE"/>
    <property type="match status" value="1"/>
</dbReference>
<evidence type="ECO:0000256" key="3">
    <source>
        <dbReference type="ARBA" id="ARBA00007907"/>
    </source>
</evidence>
<dbReference type="NCBIfam" id="TIGR00214">
    <property type="entry name" value="lipB"/>
    <property type="match status" value="1"/>
</dbReference>